<sequence>MVSNTSGKRSITKSIQRAKQRNSTTLKKAGQKTSKKPYKKGQTKRNGAKSTVQSEATADNREELTPRQRLVLERAAAARRKETVTFIISVFLGCAFLGLLVGILIEPKIGISVGGAIMCLIMSFKYQRLALYAFIIYVPFSGTVTYALGGNPLLQIAKDIFYIPALIGVYQFCRKNRLPIILPRAIKPPLIFLLIIVIITALVTNLPDQIIGGEGNTLPVVMAIWGGKIIFGYIPLVACIYYLIRNTDDLLFFLRMQVVVVLVASSLGLIQYLMLKTGVCAGTTGLGEEMFRASLAARCFVGGSLLYAPDVNQIRLPGTFVAPWQWGWFLISAAFFSFGTTFSDKSPFWRAVGLVSLVAVMIMSVVSGQRIALVLVPISIGLLTVLTGQVANLKRFLPIGVVLALILAYLAINNPDVINTRMESLMSRWQASPPQQFIAEQFEQVWKEQTGLFGHGVGRATNSARSFGKTILLETYHPKVMYELGPIGLFAVLALYTTLTVVTFKVYRNTQDKNLRSYAASMWVFVLFMSYCPYYYPLDVDPVGVYYWLAAGIVLKIPELERQEREAAETLTLQAAEDDPAAGSRPIAKGRRARRTKQQPSFS</sequence>
<feature type="transmembrane region" description="Helical" evidence="2">
    <location>
        <begin position="518"/>
        <end position="536"/>
    </location>
</feature>
<feature type="transmembrane region" description="Helical" evidence="2">
    <location>
        <begin position="487"/>
        <end position="506"/>
    </location>
</feature>
<dbReference type="InterPro" id="IPR049753">
    <property type="entry name" value="EPS_HpsL-like"/>
</dbReference>
<dbReference type="NCBIfam" id="NF038300">
    <property type="entry name" value="EPS_HpsL"/>
    <property type="match status" value="1"/>
</dbReference>
<feature type="compositionally biased region" description="Basic residues" evidence="1">
    <location>
        <begin position="588"/>
        <end position="597"/>
    </location>
</feature>
<feature type="transmembrane region" description="Helical" evidence="2">
    <location>
        <begin position="395"/>
        <end position="412"/>
    </location>
</feature>
<keyword evidence="2" id="KW-0812">Transmembrane</keyword>
<feature type="transmembrane region" description="Helical" evidence="2">
    <location>
        <begin position="155"/>
        <end position="173"/>
    </location>
</feature>
<evidence type="ECO:0000313" key="4">
    <source>
        <dbReference type="Proteomes" id="UP000050465"/>
    </source>
</evidence>
<keyword evidence="2" id="KW-1133">Transmembrane helix</keyword>
<feature type="compositionally biased region" description="Polar residues" evidence="1">
    <location>
        <begin position="48"/>
        <end position="57"/>
    </location>
</feature>
<feature type="transmembrane region" description="Helical" evidence="2">
    <location>
        <begin position="251"/>
        <end position="274"/>
    </location>
</feature>
<evidence type="ECO:0000256" key="2">
    <source>
        <dbReference type="SAM" id="Phobius"/>
    </source>
</evidence>
<keyword evidence="2" id="KW-0472">Membrane</keyword>
<feature type="region of interest" description="Disordered" evidence="1">
    <location>
        <begin position="571"/>
        <end position="603"/>
    </location>
</feature>
<feature type="transmembrane region" description="Helical" evidence="2">
    <location>
        <begin position="109"/>
        <end position="124"/>
    </location>
</feature>
<dbReference type="GO" id="GO:0016874">
    <property type="term" value="F:ligase activity"/>
    <property type="evidence" value="ECO:0007669"/>
    <property type="project" value="UniProtKB-KW"/>
</dbReference>
<keyword evidence="3" id="KW-0436">Ligase</keyword>
<feature type="transmembrane region" description="Helical" evidence="2">
    <location>
        <begin position="185"/>
        <end position="203"/>
    </location>
</feature>
<feature type="transmembrane region" description="Helical" evidence="2">
    <location>
        <begin position="84"/>
        <end position="103"/>
    </location>
</feature>
<name>A0A0P8DL52_9CYAN</name>
<feature type="transmembrane region" description="Helical" evidence="2">
    <location>
        <begin position="131"/>
        <end position="149"/>
    </location>
</feature>
<dbReference type="AlphaFoldDB" id="A0A0P8DL52"/>
<feature type="transmembrane region" description="Helical" evidence="2">
    <location>
        <begin position="371"/>
        <end position="388"/>
    </location>
</feature>
<feature type="transmembrane region" description="Helical" evidence="2">
    <location>
        <begin position="348"/>
        <end position="365"/>
    </location>
</feature>
<dbReference type="Proteomes" id="UP000050465">
    <property type="component" value="Unassembled WGS sequence"/>
</dbReference>
<comment type="caution">
    <text evidence="3">The sequence shown here is derived from an EMBL/GenBank/DDBJ whole genome shotgun (WGS) entry which is preliminary data.</text>
</comment>
<feature type="transmembrane region" description="Helical" evidence="2">
    <location>
        <begin position="324"/>
        <end position="341"/>
    </location>
</feature>
<proteinExistence type="predicted"/>
<dbReference type="STRING" id="1666911.HLUCCA11_00950"/>
<dbReference type="EMBL" id="LJZR01000001">
    <property type="protein sequence ID" value="KPQ37649.1"/>
    <property type="molecule type" value="Genomic_DNA"/>
</dbReference>
<gene>
    <name evidence="3" type="ORF">HLUCCA11_00950</name>
</gene>
<feature type="transmembrane region" description="Helical" evidence="2">
    <location>
        <begin position="223"/>
        <end position="244"/>
    </location>
</feature>
<accession>A0A0P8DL52</accession>
<feature type="compositionally biased region" description="Polar residues" evidence="1">
    <location>
        <begin position="1"/>
        <end position="26"/>
    </location>
</feature>
<protein>
    <submittedName>
        <fullName evidence="3">O-antigen ligase like membrane protein</fullName>
    </submittedName>
</protein>
<feature type="compositionally biased region" description="Basic residues" evidence="1">
    <location>
        <begin position="29"/>
        <end position="47"/>
    </location>
</feature>
<dbReference type="PATRIC" id="fig|1666911.3.peg.2578"/>
<organism evidence="3 4">
    <name type="scientific">Phormidesmis priestleyi Ana</name>
    <dbReference type="NCBI Taxonomy" id="1666911"/>
    <lineage>
        <taxon>Bacteria</taxon>
        <taxon>Bacillati</taxon>
        <taxon>Cyanobacteriota</taxon>
        <taxon>Cyanophyceae</taxon>
        <taxon>Leptolyngbyales</taxon>
        <taxon>Leptolyngbyaceae</taxon>
        <taxon>Phormidesmis</taxon>
    </lineage>
</organism>
<reference evidence="3 4" key="1">
    <citation type="submission" date="2015-09" db="EMBL/GenBank/DDBJ databases">
        <title>Identification and resolution of microdiversity through metagenomic sequencing of parallel consortia.</title>
        <authorList>
            <person name="Nelson W.C."/>
            <person name="Romine M.F."/>
            <person name="Lindemann S.R."/>
        </authorList>
    </citation>
    <scope>NUCLEOTIDE SEQUENCE [LARGE SCALE GENOMIC DNA]</scope>
    <source>
        <strain evidence="3">Ana</strain>
    </source>
</reference>
<evidence type="ECO:0000313" key="3">
    <source>
        <dbReference type="EMBL" id="KPQ37649.1"/>
    </source>
</evidence>
<evidence type="ECO:0000256" key="1">
    <source>
        <dbReference type="SAM" id="MobiDB-lite"/>
    </source>
</evidence>
<feature type="region of interest" description="Disordered" evidence="1">
    <location>
        <begin position="1"/>
        <end position="63"/>
    </location>
</feature>